<feature type="compositionally biased region" description="Basic residues" evidence="1">
    <location>
        <begin position="25"/>
        <end position="38"/>
    </location>
</feature>
<gene>
    <name evidence="2" type="ORF">AVDCRST_MAG91-3494</name>
</gene>
<feature type="compositionally biased region" description="Basic residues" evidence="1">
    <location>
        <begin position="212"/>
        <end position="226"/>
    </location>
</feature>
<feature type="compositionally biased region" description="Basic and acidic residues" evidence="1">
    <location>
        <begin position="196"/>
        <end position="205"/>
    </location>
</feature>
<feature type="compositionally biased region" description="Basic residues" evidence="1">
    <location>
        <begin position="137"/>
        <end position="175"/>
    </location>
</feature>
<feature type="compositionally biased region" description="Gly residues" evidence="1">
    <location>
        <begin position="1"/>
        <end position="13"/>
    </location>
</feature>
<feature type="compositionally biased region" description="Basic and acidic residues" evidence="1">
    <location>
        <begin position="301"/>
        <end position="315"/>
    </location>
</feature>
<proteinExistence type="predicted"/>
<feature type="region of interest" description="Disordered" evidence="1">
    <location>
        <begin position="1"/>
        <end position="364"/>
    </location>
</feature>
<reference evidence="2" key="1">
    <citation type="submission" date="2020-02" db="EMBL/GenBank/DDBJ databases">
        <authorList>
            <person name="Meier V. D."/>
        </authorList>
    </citation>
    <scope>NUCLEOTIDE SEQUENCE</scope>
    <source>
        <strain evidence="2">AVDCRST_MAG91</strain>
    </source>
</reference>
<dbReference type="EMBL" id="CADCVX010000604">
    <property type="protein sequence ID" value="CAA9537244.1"/>
    <property type="molecule type" value="Genomic_DNA"/>
</dbReference>
<accession>A0A6J4U3M8</accession>
<sequence length="364" mass="41079">EDPGRRGGPGCGRGRVRGLCDHGHAARQRRVRRGRLPRRQPPSDVRHRCPRFDLPPGRKPPTLSRPRLEHAARRRRGLAGRGARAPRRPGRPRLADGHGDAVRDHAQDRRLGHGRRPARPRDPAAARSGDPPFGAQRLRRRRRARARLHRGRGRGRRRRRLHRRDHRARPRHRRGPPPAPGLPRHRGRSAQSSPRRPGDHPDRPRRAPAAPARRRRRHRARRRGRVALHLAAERTRDVASARGRSSRSRAGRPRAGGAAGTLRGQAQFGRDELRCRGRSLPDGDRGQFGRPHLRARPQLRPRADPRRPVLAGRDHGRPRRRPLRRRDAAPPIARPVGQRPGRGGAAVQGLPLRPPTGEARCCSL</sequence>
<evidence type="ECO:0000256" key="1">
    <source>
        <dbReference type="SAM" id="MobiDB-lite"/>
    </source>
</evidence>
<protein>
    <submittedName>
        <fullName evidence="2">Uncharacterized protein</fullName>
    </submittedName>
</protein>
<feature type="compositionally biased region" description="Basic and acidic residues" evidence="1">
    <location>
        <begin position="93"/>
        <end position="111"/>
    </location>
</feature>
<organism evidence="2">
    <name type="scientific">uncultured Sphingomonadaceae bacterium</name>
    <dbReference type="NCBI Taxonomy" id="169976"/>
    <lineage>
        <taxon>Bacteria</taxon>
        <taxon>Pseudomonadati</taxon>
        <taxon>Pseudomonadota</taxon>
        <taxon>Alphaproteobacteria</taxon>
        <taxon>Sphingomonadales</taxon>
        <taxon>Sphingomonadaceae</taxon>
        <taxon>environmental samples</taxon>
    </lineage>
</organism>
<feature type="non-terminal residue" evidence="2">
    <location>
        <position position="1"/>
    </location>
</feature>
<feature type="compositionally biased region" description="Basic residues" evidence="1">
    <location>
        <begin position="72"/>
        <end position="91"/>
    </location>
</feature>
<feature type="compositionally biased region" description="Basic and acidic residues" evidence="1">
    <location>
        <begin position="269"/>
        <end position="287"/>
    </location>
</feature>
<feature type="non-terminal residue" evidence="2">
    <location>
        <position position="364"/>
    </location>
</feature>
<dbReference type="AlphaFoldDB" id="A0A6J4U3M8"/>
<name>A0A6J4U3M8_9SPHN</name>
<evidence type="ECO:0000313" key="2">
    <source>
        <dbReference type="EMBL" id="CAA9537244.1"/>
    </source>
</evidence>